<dbReference type="InterPro" id="IPR001878">
    <property type="entry name" value="Znf_CCHC"/>
</dbReference>
<dbReference type="PANTHER" id="PTHR33075">
    <property type="entry name" value="OS02G0499800 PROTEIN"/>
    <property type="match status" value="1"/>
</dbReference>
<feature type="compositionally biased region" description="Polar residues" evidence="1">
    <location>
        <begin position="238"/>
        <end position="257"/>
    </location>
</feature>
<feature type="compositionally biased region" description="Pro residues" evidence="1">
    <location>
        <begin position="375"/>
        <end position="388"/>
    </location>
</feature>
<feature type="region of interest" description="Disordered" evidence="1">
    <location>
        <begin position="591"/>
        <end position="611"/>
    </location>
</feature>
<comment type="caution">
    <text evidence="3">The sequence shown here is derived from an EMBL/GenBank/DDBJ whole genome shotgun (WGS) entry which is preliminary data.</text>
</comment>
<feature type="domain" description="CCHC-type" evidence="2">
    <location>
        <begin position="289"/>
        <end position="305"/>
    </location>
</feature>
<feature type="compositionally biased region" description="Polar residues" evidence="1">
    <location>
        <begin position="713"/>
        <end position="723"/>
    </location>
</feature>
<feature type="region of interest" description="Disordered" evidence="1">
    <location>
        <begin position="673"/>
        <end position="694"/>
    </location>
</feature>
<feature type="region of interest" description="Disordered" evidence="1">
    <location>
        <begin position="709"/>
        <end position="751"/>
    </location>
</feature>
<dbReference type="EMBL" id="CM029044">
    <property type="protein sequence ID" value="KAG2603670.1"/>
    <property type="molecule type" value="Genomic_DNA"/>
</dbReference>
<sequence length="805" mass="90121">MLHKFRSSVHHPSSSLGGAFFMLAIFRRYTFRLSEQSVGHALHSVLGGAPDGFHVLQESPRHFRFAVASKDVGLFIASKRRIVAESFDVYFHLWRDGGPNWTKELKKWQQEEDSQWTLVTSKKKKKKSFVKSVIFNEQIELPSPEIKSRPNHNQAAPIKPVIAPSTFAIRIGSVLCPLDSGTKSQVSSAINDDNSNQGPLIVLKPQQAAQTSSCLPNPCFQIPNSGAVVVDGTVAAHNSTSHLPSPQFPKGNQSTPTGHHEPTSAWLQHSARTSQSAHTSHHLPKRSKCCYRCLSPRHLIRFCRGRIRCRFCYRQGHIEKQCYTKQAINRDVWRPKPQSKMQLNSAVHPSRENRELELTREQKPHFNPESVDKPLPAPNSSSPPPAPPNTATQDTPPHAKATLMTNFPAPQHDPEGDKMANLVEQNIMANLVEQNMHHLPQQDDPVTINQIDEPEREVSISPCNQSVALFIRGGTSAQQVVLQKHDLMLIDEAQPQEFPQWIPSFVTQKLQDLMNTALPANKDQAWWNNLPFNPVRINLQLMGPDQQSISLSLQAPMSSGQASTSSSYQRVEYDYPKEYLLAVTRIRLTDPSSSKEAEHPATHQSTTQPQALSLLEMGTPAPATEDKVYQKRRFKLQQDLKLKLNKRARSRVIRKRQTTADIAALLQLVPVHSKDQEHQNKGKGKVNEGTPMDTTDLRRSHRLQILNQGYKPGSTTQQGSRHYQTPVMPSSPSASPQQHQSNINNFSSEEFPGPVKFPELADLQNLSAPYPMIPPQAIQVVAKETCGIPPVEVSLELLMKSQTDC</sequence>
<proteinExistence type="predicted"/>
<name>A0A8T0SXT9_PANVG</name>
<feature type="compositionally biased region" description="Basic and acidic residues" evidence="1">
    <location>
        <begin position="349"/>
        <end position="372"/>
    </location>
</feature>
<evidence type="ECO:0000259" key="2">
    <source>
        <dbReference type="SMART" id="SM00343"/>
    </source>
</evidence>
<protein>
    <recommendedName>
        <fullName evidence="2">CCHC-type domain-containing protein</fullName>
    </recommendedName>
</protein>
<dbReference type="Proteomes" id="UP000823388">
    <property type="component" value="Chromosome 4N"/>
</dbReference>
<feature type="compositionally biased region" description="Polar residues" evidence="1">
    <location>
        <begin position="602"/>
        <end position="611"/>
    </location>
</feature>
<dbReference type="GO" id="GO:0008270">
    <property type="term" value="F:zinc ion binding"/>
    <property type="evidence" value="ECO:0007669"/>
    <property type="project" value="InterPro"/>
</dbReference>
<feature type="domain" description="CCHC-type" evidence="2">
    <location>
        <begin position="308"/>
        <end position="324"/>
    </location>
</feature>
<evidence type="ECO:0000256" key="1">
    <source>
        <dbReference type="SAM" id="MobiDB-lite"/>
    </source>
</evidence>
<feature type="compositionally biased region" description="Polar residues" evidence="1">
    <location>
        <begin position="265"/>
        <end position="278"/>
    </location>
</feature>
<organism evidence="3 4">
    <name type="scientific">Panicum virgatum</name>
    <name type="common">Blackwell switchgrass</name>
    <dbReference type="NCBI Taxonomy" id="38727"/>
    <lineage>
        <taxon>Eukaryota</taxon>
        <taxon>Viridiplantae</taxon>
        <taxon>Streptophyta</taxon>
        <taxon>Embryophyta</taxon>
        <taxon>Tracheophyta</taxon>
        <taxon>Spermatophyta</taxon>
        <taxon>Magnoliopsida</taxon>
        <taxon>Liliopsida</taxon>
        <taxon>Poales</taxon>
        <taxon>Poaceae</taxon>
        <taxon>PACMAD clade</taxon>
        <taxon>Panicoideae</taxon>
        <taxon>Panicodae</taxon>
        <taxon>Paniceae</taxon>
        <taxon>Panicinae</taxon>
        <taxon>Panicum</taxon>
        <taxon>Panicum sect. Hiantes</taxon>
    </lineage>
</organism>
<feature type="compositionally biased region" description="Low complexity" evidence="1">
    <location>
        <begin position="730"/>
        <end position="741"/>
    </location>
</feature>
<dbReference type="AlphaFoldDB" id="A0A8T0SXT9"/>
<evidence type="ECO:0000313" key="4">
    <source>
        <dbReference type="Proteomes" id="UP000823388"/>
    </source>
</evidence>
<gene>
    <name evidence="3" type="ORF">PVAP13_4NG005000</name>
</gene>
<reference evidence="3" key="1">
    <citation type="submission" date="2020-05" db="EMBL/GenBank/DDBJ databases">
        <title>WGS assembly of Panicum virgatum.</title>
        <authorList>
            <person name="Lovell J.T."/>
            <person name="Jenkins J."/>
            <person name="Shu S."/>
            <person name="Juenger T.E."/>
            <person name="Schmutz J."/>
        </authorList>
    </citation>
    <scope>NUCLEOTIDE SEQUENCE</scope>
    <source>
        <strain evidence="3">AP13</strain>
    </source>
</reference>
<dbReference type="PANTHER" id="PTHR33075:SF10">
    <property type="entry name" value="DUF4283 DOMAIN-CONTAINING PROTEIN"/>
    <property type="match status" value="1"/>
</dbReference>
<feature type="region of interest" description="Disordered" evidence="1">
    <location>
        <begin position="333"/>
        <end position="417"/>
    </location>
</feature>
<keyword evidence="4" id="KW-1185">Reference proteome</keyword>
<dbReference type="GO" id="GO:0003676">
    <property type="term" value="F:nucleic acid binding"/>
    <property type="evidence" value="ECO:0007669"/>
    <property type="project" value="InterPro"/>
</dbReference>
<evidence type="ECO:0000313" key="3">
    <source>
        <dbReference type="EMBL" id="KAG2603670.1"/>
    </source>
</evidence>
<accession>A0A8T0SXT9</accession>
<dbReference type="SMART" id="SM00343">
    <property type="entry name" value="ZnF_C2HC"/>
    <property type="match status" value="2"/>
</dbReference>
<feature type="region of interest" description="Disordered" evidence="1">
    <location>
        <begin position="238"/>
        <end position="279"/>
    </location>
</feature>